<dbReference type="EC" id="1.8.4.11" evidence="2"/>
<dbReference type="Proteomes" id="UP000077154">
    <property type="component" value="Unassembled WGS sequence"/>
</dbReference>
<evidence type="ECO:0000256" key="5">
    <source>
        <dbReference type="ARBA" id="ARBA00047806"/>
    </source>
</evidence>
<evidence type="ECO:0000256" key="1">
    <source>
        <dbReference type="ARBA" id="ARBA00005591"/>
    </source>
</evidence>
<dbReference type="RefSeq" id="XP_024319910.1">
    <property type="nucleotide sequence ID" value="XM_024472609.1"/>
</dbReference>
<dbReference type="SUPFAM" id="SSF55068">
    <property type="entry name" value="Peptide methionine sulfoxide reductase"/>
    <property type="match status" value="1"/>
</dbReference>
<evidence type="ECO:0000256" key="3">
    <source>
        <dbReference type="ARBA" id="ARBA00023002"/>
    </source>
</evidence>
<dbReference type="eggNOG" id="KOG1635">
    <property type="taxonomic scope" value="Eukaryota"/>
</dbReference>
<reference evidence="8" key="1">
    <citation type="submission" date="2016-03" db="EMBL/GenBank/DDBJ databases">
        <title>Updated assembly of Pseudogymnoascus destructans, the fungus causing white-nose syndrome of bats.</title>
        <authorList>
            <person name="Palmer J.M."/>
            <person name="Drees K.P."/>
            <person name="Foster J.T."/>
            <person name="Lindner D.L."/>
        </authorList>
    </citation>
    <scope>NUCLEOTIDE SEQUENCE [LARGE SCALE GENOMIC DNA]</scope>
    <source>
        <strain evidence="8">20631-21</strain>
    </source>
</reference>
<dbReference type="InterPro" id="IPR002569">
    <property type="entry name" value="Met_Sox_Rdtase_MsrA_dom"/>
</dbReference>
<gene>
    <name evidence="8" type="primary">MXR1</name>
    <name evidence="8" type="ORF">VC83_09071</name>
</gene>
<dbReference type="PANTHER" id="PTHR43774:SF1">
    <property type="entry name" value="PEPTIDE METHIONINE SULFOXIDE REDUCTASE MSRA 2"/>
    <property type="match status" value="1"/>
</dbReference>
<feature type="domain" description="Peptide methionine sulphoxide reductase MsrA" evidence="7">
    <location>
        <begin position="36"/>
        <end position="189"/>
    </location>
</feature>
<dbReference type="OrthoDB" id="77405at2759"/>
<dbReference type="HAMAP" id="MF_01401">
    <property type="entry name" value="MsrA"/>
    <property type="match status" value="1"/>
</dbReference>
<accession>A0A176ZXF0</accession>
<evidence type="ECO:0000313" key="8">
    <source>
        <dbReference type="EMBL" id="OAF54606.1"/>
    </source>
</evidence>
<dbReference type="AlphaFoldDB" id="A0A176ZXF0"/>
<evidence type="ECO:0000256" key="6">
    <source>
        <dbReference type="ARBA" id="ARBA00048782"/>
    </source>
</evidence>
<dbReference type="InterPro" id="IPR036509">
    <property type="entry name" value="Met_Sox_Rdtase_MsrA_sf"/>
</dbReference>
<dbReference type="GO" id="GO:0008113">
    <property type="term" value="F:peptide-methionine (S)-S-oxide reductase activity"/>
    <property type="evidence" value="ECO:0007669"/>
    <property type="project" value="UniProtKB-EC"/>
</dbReference>
<proteinExistence type="inferred from homology"/>
<keyword evidence="3" id="KW-0560">Oxidoreductase</keyword>
<name>A0A176ZXF0_9PEZI</name>
<dbReference type="NCBIfam" id="TIGR00401">
    <property type="entry name" value="msrA"/>
    <property type="match status" value="1"/>
</dbReference>
<comment type="catalytic activity">
    <reaction evidence="6">
        <text>[thioredoxin]-disulfide + L-methionine + H2O = L-methionine (S)-S-oxide + [thioredoxin]-dithiol</text>
        <dbReference type="Rhea" id="RHEA:19993"/>
        <dbReference type="Rhea" id="RHEA-COMP:10698"/>
        <dbReference type="Rhea" id="RHEA-COMP:10700"/>
        <dbReference type="ChEBI" id="CHEBI:15377"/>
        <dbReference type="ChEBI" id="CHEBI:29950"/>
        <dbReference type="ChEBI" id="CHEBI:50058"/>
        <dbReference type="ChEBI" id="CHEBI:57844"/>
        <dbReference type="ChEBI" id="CHEBI:58772"/>
        <dbReference type="EC" id="1.8.4.11"/>
    </reaction>
</comment>
<evidence type="ECO:0000256" key="2">
    <source>
        <dbReference type="ARBA" id="ARBA00012502"/>
    </source>
</evidence>
<dbReference type="GeneID" id="36292108"/>
<comment type="similarity">
    <text evidence="1">Belongs to the MsrA Met sulfoxide reductase family.</text>
</comment>
<evidence type="ECO:0000256" key="4">
    <source>
        <dbReference type="ARBA" id="ARBA00030643"/>
    </source>
</evidence>
<sequence length="202" mass="22451">MSPTMPTFISRLLRPFTSSASLSITPPGPIPAGAEKATLAAGCFWGVEHMFRKQFADNGLYDARVGYIGGDTTSPSYRSVCSGSTGHAEAVQLTFDPATLSYTTLLDFFYRMHDPTTRDSQGPDRGSQYRSGIYFHSAGQKEDACKVTEKASKQWWGGKVVTQILPAGEWWDAEDYHQRYLDVNKGGYECPSHFLRDFPKLQ</sequence>
<dbReference type="GO" id="GO:0034599">
    <property type="term" value="P:cellular response to oxidative stress"/>
    <property type="evidence" value="ECO:0007669"/>
    <property type="project" value="UniProtKB-ARBA"/>
</dbReference>
<dbReference type="Pfam" id="PF01625">
    <property type="entry name" value="PMSR"/>
    <property type="match status" value="1"/>
</dbReference>
<dbReference type="PANTHER" id="PTHR43774">
    <property type="entry name" value="PEPTIDE METHIONINE SULFOXIDE REDUCTASE"/>
    <property type="match status" value="1"/>
</dbReference>
<comment type="catalytic activity">
    <reaction evidence="5">
        <text>L-methionyl-[protein] + [thioredoxin]-disulfide + H2O = L-methionyl-(S)-S-oxide-[protein] + [thioredoxin]-dithiol</text>
        <dbReference type="Rhea" id="RHEA:14217"/>
        <dbReference type="Rhea" id="RHEA-COMP:10698"/>
        <dbReference type="Rhea" id="RHEA-COMP:10700"/>
        <dbReference type="Rhea" id="RHEA-COMP:12313"/>
        <dbReference type="Rhea" id="RHEA-COMP:12315"/>
        <dbReference type="ChEBI" id="CHEBI:15377"/>
        <dbReference type="ChEBI" id="CHEBI:16044"/>
        <dbReference type="ChEBI" id="CHEBI:29950"/>
        <dbReference type="ChEBI" id="CHEBI:44120"/>
        <dbReference type="ChEBI" id="CHEBI:50058"/>
        <dbReference type="EC" id="1.8.4.11"/>
    </reaction>
</comment>
<organism evidence="8">
    <name type="scientific">Pseudogymnoascus destructans</name>
    <dbReference type="NCBI Taxonomy" id="655981"/>
    <lineage>
        <taxon>Eukaryota</taxon>
        <taxon>Fungi</taxon>
        <taxon>Dikarya</taxon>
        <taxon>Ascomycota</taxon>
        <taxon>Pezizomycotina</taxon>
        <taxon>Leotiomycetes</taxon>
        <taxon>Thelebolales</taxon>
        <taxon>Thelebolaceae</taxon>
        <taxon>Pseudogymnoascus</taxon>
    </lineage>
</organism>
<dbReference type="Gene3D" id="3.30.1060.10">
    <property type="entry name" value="Peptide methionine sulphoxide reductase MsrA"/>
    <property type="match status" value="1"/>
</dbReference>
<dbReference type="EMBL" id="KV441418">
    <property type="protein sequence ID" value="OAF54606.1"/>
    <property type="molecule type" value="Genomic_DNA"/>
</dbReference>
<dbReference type="VEuPathDB" id="FungiDB:GMDG_04450"/>
<protein>
    <recommendedName>
        <fullName evidence="2">peptide-methionine (S)-S-oxide reductase</fullName>
        <ecNumber evidence="2">1.8.4.11</ecNumber>
    </recommendedName>
    <alternativeName>
        <fullName evidence="4">Peptide-methionine (S)-S-oxide reductase</fullName>
    </alternativeName>
</protein>
<dbReference type="FunFam" id="3.30.1060.10:FF:000006">
    <property type="entry name" value="Peptide methionine sulfoxide reductase"/>
    <property type="match status" value="1"/>
</dbReference>
<evidence type="ECO:0000259" key="7">
    <source>
        <dbReference type="Pfam" id="PF01625"/>
    </source>
</evidence>